<evidence type="ECO:0000313" key="1">
    <source>
        <dbReference type="EMBL" id="KAK9239429.1"/>
    </source>
</evidence>
<evidence type="ECO:0000313" key="2">
    <source>
        <dbReference type="Proteomes" id="UP001433508"/>
    </source>
</evidence>
<gene>
    <name evidence="1" type="ORF">V1525DRAFT_430822</name>
</gene>
<dbReference type="EMBL" id="MU971346">
    <property type="protein sequence ID" value="KAK9239429.1"/>
    <property type="molecule type" value="Genomic_DNA"/>
</dbReference>
<comment type="caution">
    <text evidence="1">The sequence shown here is derived from an EMBL/GenBank/DDBJ whole genome shotgun (WGS) entry which is preliminary data.</text>
</comment>
<accession>A0ACC3T7L2</accession>
<organism evidence="1 2">
    <name type="scientific">Lipomyces kononenkoae</name>
    <name type="common">Yeast</name>
    <dbReference type="NCBI Taxonomy" id="34357"/>
    <lineage>
        <taxon>Eukaryota</taxon>
        <taxon>Fungi</taxon>
        <taxon>Dikarya</taxon>
        <taxon>Ascomycota</taxon>
        <taxon>Saccharomycotina</taxon>
        <taxon>Lipomycetes</taxon>
        <taxon>Lipomycetales</taxon>
        <taxon>Lipomycetaceae</taxon>
        <taxon>Lipomyces</taxon>
    </lineage>
</organism>
<sequence length="1297" mass="141383">MAPTVEPTRVTILGRDTIVVGYNLIHELVAEVLKDVASSTYVLVTDTNIGTLHLPAFVKAFDDLTQSYDEPPRFISYTVLPGEKSKSRATKAAIEDWMLENQCTRDSVLLALGGGVIGDMAGYVAATFMRGIRFVQIPTTLLAMVDSSIGGKTAIDTPNGKNLIGAFWQPQRNFIDLAFLETLPEREFINGMAEIIKTAAFWDASEFERLENNVDEFLAAFRNRDSVTGRVDLSPIQEMLHALVVGSIRVKAYVVSADEREGGLRNLLNFGHSIGHAYEAILTPQILHGECVAIGMVKEAELARYLGLLSDSAVARITKILTAYGLPISVSDSIIRKRTNNRPTPVDKLLKIMAVDKKNAGAKKKIVLLTAIGKTYEPKASVVSDDDIRFVLSPDAVAYNTSLSPTAHTTVTPPGSKSITNRALLLAALGSGICKLHNLLRSDDTEHMMTAISQLSGAEFSWVKDDSGEDVLEVRGRGGALVASTEEIYLGNSGTSSRFLAAVATIAKRSDTSQHIVLTGNARMKQRPVAPLVDALRSNGASLEYLESEGSLPLRITAGKHLKGGRVELAATVSSQYVSAILMCAPYAETSVTLALVGGKPVSQPYIDMTIAMMAAFGVTVTKSATEEHSYEIPKAKYTPPVDYVVESDASSATYPLAFAAITGTTCTIPNIGSSSLQGDAKFAVEVLGPMGCEVKQTAESTTVIGPANGKLKPLKLIDMESMTDAFLTASVLAAVAHDGSESTIPTRIVGIANQRVKECNRIAAMVHELAHFGVSAGELEDGIEIYGKSSPSVLALPPEGIWTYDDHRIAMSFSLLGVVAPGPVLIKDKKCVEKTWPGWWDTLARKFNVKLVGYEEPLSSSGARKILKPNNNRSILVIGMRGAGKTSVGGWIADALGQKFRDLDQYLEEKLQLTIPDIIKNDGWEAFRKLELDVLQEVVHTFPVGHTFACGGGIVETPEARAILQKYIADGGIVIHVHRDVKLIMEYLSVDKTRPSYVDDLFAVWQRREQWFVNCSNYMIYNAELSKHDDIERAKHNLRRLLKTITGECAAHDEILAKPRSFFLSLTYPDVSEAMQDIVKVTKGSDVLELRVDLLQPAPNSKVPSATFVQEQIGLIRKYTDVPLLFTVRTVSQGGRFPDNEVDRALELMLLGLKLGVAYLDVELSWPPNLIHKVVESRGFTKLIGSNHDFSGTWKWDGLEWQAKYDEAVQGGWCDVVKFVGFAHSRRDNIALEVFREAHTDKPLIAINMGEKGKLSRVLNSTLTPVTHPLLPTKAAPGQLSVEEIVTCLKLIGDAE</sequence>
<name>A0ACC3T7L2_LIPKO</name>
<proteinExistence type="predicted"/>
<reference evidence="2" key="1">
    <citation type="journal article" date="2024" name="Front. Bioeng. Biotechnol.">
        <title>Genome-scale model development and genomic sequencing of the oleaginous clade Lipomyces.</title>
        <authorList>
            <person name="Czajka J.J."/>
            <person name="Han Y."/>
            <person name="Kim J."/>
            <person name="Mondo S.J."/>
            <person name="Hofstad B.A."/>
            <person name="Robles A."/>
            <person name="Haridas S."/>
            <person name="Riley R."/>
            <person name="LaButti K."/>
            <person name="Pangilinan J."/>
            <person name="Andreopoulos W."/>
            <person name="Lipzen A."/>
            <person name="Yan J."/>
            <person name="Wang M."/>
            <person name="Ng V."/>
            <person name="Grigoriev I.V."/>
            <person name="Spatafora J.W."/>
            <person name="Magnuson J.K."/>
            <person name="Baker S.E."/>
            <person name="Pomraning K.R."/>
        </authorList>
    </citation>
    <scope>NUCLEOTIDE SEQUENCE [LARGE SCALE GENOMIC DNA]</scope>
    <source>
        <strain evidence="2">CBS 7786</strain>
    </source>
</reference>
<protein>
    <submittedName>
        <fullName evidence="1">EPSP synthase-domain-containing protein</fullName>
    </submittedName>
</protein>
<dbReference type="Proteomes" id="UP001433508">
    <property type="component" value="Unassembled WGS sequence"/>
</dbReference>
<keyword evidence="2" id="KW-1185">Reference proteome</keyword>